<sequence length="230" mass="26684">MKNTLYILIVIASLAVSCDDDVTSPKNDYEYFPLEVGSYTVYEVKEEIYSAGKTEPKTSSWQEKDQIIDKTDDGDSESFILARFTRSTGSDYWVKTKEFRINRTPDKILTSIDSETFFSLIFPVSESVRWNGNAYNNRDKEDYFYQDINRPYSESKQRFDNTLTVVERMDSSIINRYTGIKKYALGVGLIYDDQVSYEYCQTPECLESDIRVVESGTHRTRKILEFGTSK</sequence>
<gene>
    <name evidence="1" type="ORF">ABV298_10000</name>
</gene>
<reference evidence="1" key="1">
    <citation type="submission" date="2024-06" db="EMBL/GenBank/DDBJ databases">
        <title>Sequencing and assembly of the genome of Dyadobacter sp. strain 676, a symbiont of Cyamopsis tetragonoloba.</title>
        <authorList>
            <person name="Guro P."/>
            <person name="Sazanova A."/>
            <person name="Kuznetsova I."/>
            <person name="Belimov A."/>
            <person name="Safronova V."/>
        </authorList>
    </citation>
    <scope>NUCLEOTIDE SEQUENCE</scope>
    <source>
        <strain evidence="1">676</strain>
    </source>
</reference>
<accession>A0AAU8FQN9</accession>
<dbReference type="EMBL" id="CP159289">
    <property type="protein sequence ID" value="XCH26699.1"/>
    <property type="molecule type" value="Genomic_DNA"/>
</dbReference>
<organism evidence="1">
    <name type="scientific">Dyadobacter sp. 676</name>
    <dbReference type="NCBI Taxonomy" id="3088362"/>
    <lineage>
        <taxon>Bacteria</taxon>
        <taxon>Pseudomonadati</taxon>
        <taxon>Bacteroidota</taxon>
        <taxon>Cytophagia</taxon>
        <taxon>Cytophagales</taxon>
        <taxon>Spirosomataceae</taxon>
        <taxon>Dyadobacter</taxon>
    </lineage>
</organism>
<evidence type="ECO:0000313" key="1">
    <source>
        <dbReference type="EMBL" id="XCH26699.1"/>
    </source>
</evidence>
<dbReference type="PROSITE" id="PS51257">
    <property type="entry name" value="PROKAR_LIPOPROTEIN"/>
    <property type="match status" value="1"/>
</dbReference>
<dbReference type="RefSeq" id="WP_353721982.1">
    <property type="nucleotide sequence ID" value="NZ_CP159289.1"/>
</dbReference>
<dbReference type="AlphaFoldDB" id="A0AAU8FQN9"/>
<name>A0AAU8FQN9_9BACT</name>
<proteinExistence type="predicted"/>
<protein>
    <submittedName>
        <fullName evidence="1">Uncharacterized protein</fullName>
    </submittedName>
</protein>